<evidence type="ECO:0000313" key="2">
    <source>
        <dbReference type="EMBL" id="AZQ44193.1"/>
    </source>
</evidence>
<organism evidence="2 3">
    <name type="scientific">Nonlabens ponticola</name>
    <dbReference type="NCBI Taxonomy" id="2496866"/>
    <lineage>
        <taxon>Bacteria</taxon>
        <taxon>Pseudomonadati</taxon>
        <taxon>Bacteroidota</taxon>
        <taxon>Flavobacteriia</taxon>
        <taxon>Flavobacteriales</taxon>
        <taxon>Flavobacteriaceae</taxon>
        <taxon>Nonlabens</taxon>
    </lineage>
</organism>
<reference evidence="2 3" key="1">
    <citation type="submission" date="2018-12" db="EMBL/GenBank/DDBJ databases">
        <title>Complete genome of Nonlabens sp. MJ115.</title>
        <authorList>
            <person name="Choi H.S."/>
            <person name="Jung J."/>
        </authorList>
    </citation>
    <scope>NUCLEOTIDE SEQUENCE [LARGE SCALE GENOMIC DNA]</scope>
    <source>
        <strain evidence="2 3">MJ115</strain>
    </source>
</reference>
<dbReference type="EMBL" id="CP034549">
    <property type="protein sequence ID" value="AZQ44193.1"/>
    <property type="molecule type" value="Genomic_DNA"/>
</dbReference>
<accession>A0A3S9MYQ7</accession>
<dbReference type="OrthoDB" id="1428619at2"/>
<evidence type="ECO:0000313" key="3">
    <source>
        <dbReference type="Proteomes" id="UP000279600"/>
    </source>
</evidence>
<feature type="signal peptide" evidence="1">
    <location>
        <begin position="1"/>
        <end position="22"/>
    </location>
</feature>
<dbReference type="Proteomes" id="UP000279600">
    <property type="component" value="Chromosome"/>
</dbReference>
<keyword evidence="3" id="KW-1185">Reference proteome</keyword>
<gene>
    <name evidence="2" type="ORF">EJ995_08085</name>
</gene>
<dbReference type="KEGG" id="noj:EJ995_08085"/>
<dbReference type="AlphaFoldDB" id="A0A3S9MYQ7"/>
<proteinExistence type="predicted"/>
<dbReference type="RefSeq" id="WP_126447387.1">
    <property type="nucleotide sequence ID" value="NZ_CP034549.1"/>
</dbReference>
<keyword evidence="1" id="KW-0732">Signal</keyword>
<name>A0A3S9MYQ7_9FLAO</name>
<feature type="chain" id="PRO_5019112750" description="DUF4835 family protein" evidence="1">
    <location>
        <begin position="23"/>
        <end position="254"/>
    </location>
</feature>
<evidence type="ECO:0008006" key="4">
    <source>
        <dbReference type="Google" id="ProtNLM"/>
    </source>
</evidence>
<protein>
    <recommendedName>
        <fullName evidence="4">DUF4835 family protein</fullName>
    </recommendedName>
</protein>
<evidence type="ECO:0000256" key="1">
    <source>
        <dbReference type="SAM" id="SignalP"/>
    </source>
</evidence>
<sequence>MRTLNFFILLLIPLLSFSQSQAEMNAVAEIQNYFKEYQNFDLDTLKLIDFKTIREVNPKYSFGGFLYARDIDYGLTESVYEVNINYPDNKQIKNKSYNVHTFKKNNIIVGLISFDTYRKDTEFYFEETTFDEYLSNHNVFYQTNLKKEDFISQVLSYHIYGYFCGYAPISYKIPRYNDFKFDKKRNAKKFREWLKSFNPELQTYGVDALEYLDENTSFELSKLDEILIKHIKKRNSILSTCSGCEIGIYERVYK</sequence>